<gene>
    <name evidence="2" type="ORF">JCM9140_3517</name>
</gene>
<keyword evidence="3" id="KW-1185">Reference proteome</keyword>
<dbReference type="Pfam" id="PF20376">
    <property type="entry name" value="DUF6671"/>
    <property type="match status" value="1"/>
</dbReference>
<accession>W4Q5M6</accession>
<evidence type="ECO:0000313" key="2">
    <source>
        <dbReference type="EMBL" id="GAE27381.1"/>
    </source>
</evidence>
<sequence length="277" mass="31084">MKDLFNKRKAVLATMHKKEEVIAPILKTELGIEIIVPLNFNSDKFGTFTNEIERAGNQLEAARKKVEQAMKDLQVTLGVASEGSFGPHPAFPYVSFNRELILLIDQEQGLEVTGYVANGNTNYAQKEVKSFEEAHEFALSIGFPSHGVIVGHDRDFIKGITDVNELKKAVRTKLDGSATTIIETDMRAMYNPTRMKNIELATYDLVKKIKTPCPSCQTPGFEIKEAKKGLVCMSCNFPTDLIKSYLYECKKCSFQEEVHNPNGKQYADPMYCQLCNP</sequence>
<name>W4Q5M6_9BACI</name>
<feature type="domain" description="DUF6671" evidence="1">
    <location>
        <begin position="65"/>
        <end position="277"/>
    </location>
</feature>
<evidence type="ECO:0000259" key="1">
    <source>
        <dbReference type="Pfam" id="PF20376"/>
    </source>
</evidence>
<dbReference type="STRING" id="1236970.JCM9140_3517"/>
<protein>
    <recommendedName>
        <fullName evidence="1">DUF6671 domain-containing protein</fullName>
    </recommendedName>
</protein>
<dbReference type="Proteomes" id="UP000018890">
    <property type="component" value="Unassembled WGS sequence"/>
</dbReference>
<organism evidence="2 3">
    <name type="scientific">Halalkalibacter wakoensis JCM 9140</name>
    <dbReference type="NCBI Taxonomy" id="1236970"/>
    <lineage>
        <taxon>Bacteria</taxon>
        <taxon>Bacillati</taxon>
        <taxon>Bacillota</taxon>
        <taxon>Bacilli</taxon>
        <taxon>Bacillales</taxon>
        <taxon>Bacillaceae</taxon>
        <taxon>Halalkalibacter</taxon>
    </lineage>
</organism>
<comment type="caution">
    <text evidence="2">The sequence shown here is derived from an EMBL/GenBank/DDBJ whole genome shotgun (WGS) entry which is preliminary data.</text>
</comment>
<dbReference type="RefSeq" id="WP_052002312.1">
    <property type="nucleotide sequence ID" value="NZ_BAUT01000048.1"/>
</dbReference>
<dbReference type="EMBL" id="BAUT01000048">
    <property type="protein sequence ID" value="GAE27381.1"/>
    <property type="molecule type" value="Genomic_DNA"/>
</dbReference>
<proteinExistence type="predicted"/>
<dbReference type="AlphaFoldDB" id="W4Q5M6"/>
<dbReference type="InterPro" id="IPR046612">
    <property type="entry name" value="DUF6671"/>
</dbReference>
<reference evidence="2" key="1">
    <citation type="journal article" date="2014" name="Genome Announc.">
        <title>Draft Genome Sequences of Three Alkaliphilic Bacillus Strains, Bacillus wakoensis JCM 9140T, Bacillus akibai JCM 9157T, and Bacillus hemicellulosilyticus JCM 9152T.</title>
        <authorList>
            <person name="Yuki M."/>
            <person name="Oshima K."/>
            <person name="Suda W."/>
            <person name="Oshida Y."/>
            <person name="Kitamura K."/>
            <person name="Iida T."/>
            <person name="Hattori M."/>
            <person name="Ohkuma M."/>
        </authorList>
    </citation>
    <scope>NUCLEOTIDE SEQUENCE [LARGE SCALE GENOMIC DNA]</scope>
    <source>
        <strain evidence="2">JCM 9140</strain>
    </source>
</reference>
<evidence type="ECO:0000313" key="3">
    <source>
        <dbReference type="Proteomes" id="UP000018890"/>
    </source>
</evidence>